<name>A0A5B7I9W9_PORTR</name>
<evidence type="ECO:0000313" key="1">
    <source>
        <dbReference type="EMBL" id="MPC77534.1"/>
    </source>
</evidence>
<accession>A0A5B7I9W9</accession>
<dbReference type="EMBL" id="VSRR010046076">
    <property type="protein sequence ID" value="MPC77534.1"/>
    <property type="molecule type" value="Genomic_DNA"/>
</dbReference>
<gene>
    <name evidence="1" type="ORF">E2C01_071991</name>
</gene>
<proteinExistence type="predicted"/>
<dbReference type="Proteomes" id="UP000324222">
    <property type="component" value="Unassembled WGS sequence"/>
</dbReference>
<keyword evidence="2" id="KW-1185">Reference proteome</keyword>
<organism evidence="1 2">
    <name type="scientific">Portunus trituberculatus</name>
    <name type="common">Swimming crab</name>
    <name type="synonym">Neptunus trituberculatus</name>
    <dbReference type="NCBI Taxonomy" id="210409"/>
    <lineage>
        <taxon>Eukaryota</taxon>
        <taxon>Metazoa</taxon>
        <taxon>Ecdysozoa</taxon>
        <taxon>Arthropoda</taxon>
        <taxon>Crustacea</taxon>
        <taxon>Multicrustacea</taxon>
        <taxon>Malacostraca</taxon>
        <taxon>Eumalacostraca</taxon>
        <taxon>Eucarida</taxon>
        <taxon>Decapoda</taxon>
        <taxon>Pleocyemata</taxon>
        <taxon>Brachyura</taxon>
        <taxon>Eubrachyura</taxon>
        <taxon>Portunoidea</taxon>
        <taxon>Portunidae</taxon>
        <taxon>Portuninae</taxon>
        <taxon>Portunus</taxon>
    </lineage>
</organism>
<comment type="caution">
    <text evidence="1">The sequence shown here is derived from an EMBL/GenBank/DDBJ whole genome shotgun (WGS) entry which is preliminary data.</text>
</comment>
<dbReference type="AlphaFoldDB" id="A0A5B7I9W9"/>
<reference evidence="1 2" key="1">
    <citation type="submission" date="2019-05" db="EMBL/GenBank/DDBJ databases">
        <title>Another draft genome of Portunus trituberculatus and its Hox gene families provides insights of decapod evolution.</title>
        <authorList>
            <person name="Jeong J.-H."/>
            <person name="Song I."/>
            <person name="Kim S."/>
            <person name="Choi T."/>
            <person name="Kim D."/>
            <person name="Ryu S."/>
            <person name="Kim W."/>
        </authorList>
    </citation>
    <scope>NUCLEOTIDE SEQUENCE [LARGE SCALE GENOMIC DNA]</scope>
    <source>
        <tissue evidence="1">Muscle</tissue>
    </source>
</reference>
<sequence>MVLVLFSLVCRSKDNSFCSLFFGARGPVHLANKFGLLSDDSVESSLRSDENSTDLTKVIHIVDVHLPPVSPKLLKGLTKRHRTLRSRSI</sequence>
<evidence type="ECO:0000313" key="2">
    <source>
        <dbReference type="Proteomes" id="UP000324222"/>
    </source>
</evidence>
<protein>
    <submittedName>
        <fullName evidence="1">Uncharacterized protein</fullName>
    </submittedName>
</protein>